<evidence type="ECO:0000313" key="3">
    <source>
        <dbReference type="Proteomes" id="UP000515511"/>
    </source>
</evidence>
<feature type="transmembrane region" description="Helical" evidence="1">
    <location>
        <begin position="199"/>
        <end position="221"/>
    </location>
</feature>
<feature type="transmembrane region" description="Helical" evidence="1">
    <location>
        <begin position="137"/>
        <end position="160"/>
    </location>
</feature>
<name>A0A7G6YBK5_9MICO</name>
<feature type="transmembrane region" description="Helical" evidence="1">
    <location>
        <begin position="112"/>
        <end position="131"/>
    </location>
</feature>
<keyword evidence="1" id="KW-1133">Transmembrane helix</keyword>
<gene>
    <name evidence="2" type="ORF">F1C12_12530</name>
</gene>
<dbReference type="Proteomes" id="UP000515511">
    <property type="component" value="Chromosome"/>
</dbReference>
<dbReference type="AlphaFoldDB" id="A0A7G6YBK5"/>
<feature type="transmembrane region" description="Helical" evidence="1">
    <location>
        <begin position="260"/>
        <end position="283"/>
    </location>
</feature>
<accession>A0A7G6YBK5</accession>
<dbReference type="KEGG" id="lse:F1C12_12530"/>
<sequence>MSEVRGFDVWLAGGSPPRVAGRLILAGVYTAFFTLNLAGLGAFLLHFGDGPGPVVDRVRLACASLADSAALVLPLALTVILASFASVYAIGVSEHGATERRERDVAVRCGQIVAVLAVAYAVAVVVGIHHLSHDVGLAGVVVVVAAGCAMLAGLLTRFFVGDLDGRIIEMERLIKKGQNRSGRLVGVATQSRRHGWLTLLINIGVPGLACVVACFFVAGSWPERLTLAAEMLAVVAVSAVAAVIAMWPTAHDGWGRHVDLVQQVVTTCFAFVVPATVVSLFAPRVAPILFDSHIPPLMRVTETAPLTVSIAACVAISLSAVVPWHRTVFRILTPWTLWGLASAFGRWSVTRSVKALEYDLGAAKRLRGDGEAA</sequence>
<feature type="transmembrane region" description="Helical" evidence="1">
    <location>
        <begin position="23"/>
        <end position="48"/>
    </location>
</feature>
<reference evidence="3" key="1">
    <citation type="submission" date="2019-09" db="EMBL/GenBank/DDBJ databases">
        <title>Antimicrobial potential of Antarctic Bacteria.</title>
        <authorList>
            <person name="Benaud N."/>
            <person name="Edwards R.J."/>
            <person name="Ferrari B.C."/>
        </authorList>
    </citation>
    <scope>NUCLEOTIDE SEQUENCE [LARGE SCALE GENOMIC DNA]</scope>
    <source>
        <strain evidence="3">INR9</strain>
    </source>
</reference>
<keyword evidence="1" id="KW-0812">Transmembrane</keyword>
<evidence type="ECO:0000313" key="2">
    <source>
        <dbReference type="EMBL" id="QNE35870.1"/>
    </source>
</evidence>
<feature type="transmembrane region" description="Helical" evidence="1">
    <location>
        <begin position="227"/>
        <end position="248"/>
    </location>
</feature>
<keyword evidence="1" id="KW-0472">Membrane</keyword>
<protein>
    <submittedName>
        <fullName evidence="2">Uncharacterized protein</fullName>
    </submittedName>
</protein>
<feature type="transmembrane region" description="Helical" evidence="1">
    <location>
        <begin position="68"/>
        <end position="91"/>
    </location>
</feature>
<dbReference type="RefSeq" id="WP_185275337.1">
    <property type="nucleotide sequence ID" value="NZ_CP043641.1"/>
</dbReference>
<proteinExistence type="predicted"/>
<feature type="transmembrane region" description="Helical" evidence="1">
    <location>
        <begin position="303"/>
        <end position="322"/>
    </location>
</feature>
<dbReference type="EMBL" id="CP043641">
    <property type="protein sequence ID" value="QNE35870.1"/>
    <property type="molecule type" value="Genomic_DNA"/>
</dbReference>
<evidence type="ECO:0000256" key="1">
    <source>
        <dbReference type="SAM" id="Phobius"/>
    </source>
</evidence>
<organism evidence="2 3">
    <name type="scientific">Leifsonia shinshuensis</name>
    <dbReference type="NCBI Taxonomy" id="150026"/>
    <lineage>
        <taxon>Bacteria</taxon>
        <taxon>Bacillati</taxon>
        <taxon>Actinomycetota</taxon>
        <taxon>Actinomycetes</taxon>
        <taxon>Micrococcales</taxon>
        <taxon>Microbacteriaceae</taxon>
        <taxon>Leifsonia</taxon>
    </lineage>
</organism>